<gene>
    <name evidence="1" type="ORF">UR08_00425</name>
</gene>
<name>A0A3D8TTD4_9LIST</name>
<accession>A0A3D8TTD4</accession>
<dbReference type="InterPro" id="IPR021477">
    <property type="entry name" value="TVIIS_effector_SACOL2603_fam"/>
</dbReference>
<comment type="caution">
    <text evidence="1">The sequence shown here is derived from an EMBL/GenBank/DDBJ whole genome shotgun (WGS) entry which is preliminary data.</text>
</comment>
<protein>
    <recommendedName>
        <fullName evidence="3">Type VII secretion effector</fullName>
    </recommendedName>
</protein>
<sequence length="97" mass="9690">MSTVASDLGRASEKATALQQAVSMLQKQGTTVTKDEETTVGGNTQAHTAIQAEGEAVSQIVNALTTASTNLQSVAEAFAAKDAEIGAGLSSIGGPTP</sequence>
<evidence type="ECO:0000313" key="2">
    <source>
        <dbReference type="Proteomes" id="UP000257055"/>
    </source>
</evidence>
<evidence type="ECO:0000313" key="1">
    <source>
        <dbReference type="EMBL" id="RDX02049.1"/>
    </source>
</evidence>
<dbReference type="RefSeq" id="WP_115751708.1">
    <property type="nucleotide sequence ID" value="NZ_LARY01000001.1"/>
</dbReference>
<evidence type="ECO:0008006" key="3">
    <source>
        <dbReference type="Google" id="ProtNLM"/>
    </source>
</evidence>
<dbReference type="EMBL" id="LARY01000001">
    <property type="protein sequence ID" value="RDX02049.1"/>
    <property type="molecule type" value="Genomic_DNA"/>
</dbReference>
<dbReference type="Proteomes" id="UP000257055">
    <property type="component" value="Unassembled WGS sequence"/>
</dbReference>
<dbReference type="AlphaFoldDB" id="A0A3D8TTD4"/>
<organism evidence="1 2">
    <name type="scientific">Listeria kieliensis</name>
    <dbReference type="NCBI Taxonomy" id="1621700"/>
    <lineage>
        <taxon>Bacteria</taxon>
        <taxon>Bacillati</taxon>
        <taxon>Bacillota</taxon>
        <taxon>Bacilli</taxon>
        <taxon>Bacillales</taxon>
        <taxon>Listeriaceae</taxon>
        <taxon>Listeria</taxon>
    </lineage>
</organism>
<keyword evidence="2" id="KW-1185">Reference proteome</keyword>
<reference evidence="2" key="1">
    <citation type="submission" date="2015-04" db="EMBL/GenBank/DDBJ databases">
        <authorList>
            <person name="Schardt J."/>
            <person name="Mueller-Herbst S."/>
            <person name="Scherer S."/>
            <person name="Huptas C."/>
        </authorList>
    </citation>
    <scope>NUCLEOTIDE SEQUENCE [LARGE SCALE GENOMIC DNA]</scope>
    <source>
        <strain evidence="2">Kiel-L1</strain>
    </source>
</reference>
<proteinExistence type="predicted"/>
<dbReference type="NCBIfam" id="TIGR04197">
    <property type="entry name" value="T7SS_SACOL2603"/>
    <property type="match status" value="1"/>
</dbReference>